<name>R8BQF4_PHAM7</name>
<evidence type="ECO:0000259" key="9">
    <source>
        <dbReference type="PROSITE" id="PS51384"/>
    </source>
</evidence>
<dbReference type="InterPro" id="IPR003097">
    <property type="entry name" value="CysJ-like_FAD-binding"/>
</dbReference>
<dbReference type="OrthoDB" id="1856718at2759"/>
<keyword evidence="5" id="KW-0274">FAD</keyword>
<evidence type="ECO:0000256" key="5">
    <source>
        <dbReference type="ARBA" id="ARBA00022827"/>
    </source>
</evidence>
<dbReference type="InterPro" id="IPR017938">
    <property type="entry name" value="Riboflavin_synthase-like_b-brl"/>
</dbReference>
<dbReference type="KEGG" id="tmn:UCRPA7_2991"/>
<dbReference type="Gene3D" id="1.20.990.10">
    <property type="entry name" value="NADPH-cytochrome p450 Reductase, Chain A, domain 3"/>
    <property type="match status" value="1"/>
</dbReference>
<feature type="domain" description="FAD-binding FR-type" evidence="9">
    <location>
        <begin position="180"/>
        <end position="446"/>
    </location>
</feature>
<dbReference type="Gene3D" id="3.40.50.360">
    <property type="match status" value="1"/>
</dbReference>
<evidence type="ECO:0000256" key="7">
    <source>
        <dbReference type="ARBA" id="ARBA00023002"/>
    </source>
</evidence>
<gene>
    <name evidence="10" type="ORF">UCRPA7_2991</name>
</gene>
<dbReference type="InterPro" id="IPR017927">
    <property type="entry name" value="FAD-bd_FR_type"/>
</dbReference>
<keyword evidence="7" id="KW-0560">Oxidoreductase</keyword>
<dbReference type="RefSeq" id="XP_007913831.1">
    <property type="nucleotide sequence ID" value="XM_007915640.1"/>
</dbReference>
<dbReference type="PROSITE" id="PS51384">
    <property type="entry name" value="FAD_FR"/>
    <property type="match status" value="1"/>
</dbReference>
<dbReference type="InterPro" id="IPR023173">
    <property type="entry name" value="NADPH_Cyt_P450_Rdtase_alpha"/>
</dbReference>
<keyword evidence="11" id="KW-1185">Reference proteome</keyword>
<dbReference type="Pfam" id="PF00258">
    <property type="entry name" value="Flavodoxin_1"/>
    <property type="match status" value="1"/>
</dbReference>
<reference evidence="11" key="1">
    <citation type="journal article" date="2013" name="Genome Announc.">
        <title>Draft genome sequence of the ascomycete Phaeoacremonium aleophilum strain UCR-PA7, a causal agent of the esca disease complex in grapevines.</title>
        <authorList>
            <person name="Blanco-Ulate B."/>
            <person name="Rolshausen P."/>
            <person name="Cantu D."/>
        </authorList>
    </citation>
    <scope>NUCLEOTIDE SEQUENCE [LARGE SCALE GENOMIC DNA]</scope>
    <source>
        <strain evidence="11">UCR-PA7</strain>
    </source>
</reference>
<dbReference type="FunFam" id="1.20.990.10:FF:000013">
    <property type="entry name" value="NADPH-dependent diflavin oxidoreductase 1"/>
    <property type="match status" value="1"/>
</dbReference>
<dbReference type="GO" id="GO:0005829">
    <property type="term" value="C:cytosol"/>
    <property type="evidence" value="ECO:0007669"/>
    <property type="project" value="TreeGrafter"/>
</dbReference>
<dbReference type="InterPro" id="IPR039261">
    <property type="entry name" value="FNR_nucleotide-bd"/>
</dbReference>
<dbReference type="HOGENOM" id="CLU_001570_17_6_1"/>
<evidence type="ECO:0000256" key="2">
    <source>
        <dbReference type="ARBA" id="ARBA00001974"/>
    </source>
</evidence>
<evidence type="ECO:0000313" key="11">
    <source>
        <dbReference type="Proteomes" id="UP000014074"/>
    </source>
</evidence>
<dbReference type="Gene3D" id="2.40.30.10">
    <property type="entry name" value="Translation factors"/>
    <property type="match status" value="1"/>
</dbReference>
<protein>
    <submittedName>
        <fullName evidence="10">Putative nitric oxide synthase protein</fullName>
    </submittedName>
</protein>
<dbReference type="InterPro" id="IPR001094">
    <property type="entry name" value="Flavdoxin-like"/>
</dbReference>
<dbReference type="Proteomes" id="UP000014074">
    <property type="component" value="Unassembled WGS sequence"/>
</dbReference>
<dbReference type="EMBL" id="KB932993">
    <property type="protein sequence ID" value="EOO01515.1"/>
    <property type="molecule type" value="Genomic_DNA"/>
</dbReference>
<dbReference type="InterPro" id="IPR029039">
    <property type="entry name" value="Flavoprotein-like_sf"/>
</dbReference>
<evidence type="ECO:0000256" key="1">
    <source>
        <dbReference type="ARBA" id="ARBA00001917"/>
    </source>
</evidence>
<evidence type="ECO:0000259" key="8">
    <source>
        <dbReference type="PROSITE" id="PS50902"/>
    </source>
</evidence>
<sequence>MSEANGALAQPLELANRSLLILYGTETGHSQEIAEELADMALRLRFELSLEEMDGVDLKDLVRYELVIFVTSTTGQGDMPGNATGFWKKLLRKKLPPTCLSRLKFSIFGLGDSSYPNFTNDFCSWVRPNFIRQEKAMNVMTTVDTLDRDNVLTDHPKKYLLRRAARSNPILPPDDVLPIPNTFQAKLMENTRVTPPEHWQDVRNLTVRIKARTLSEKLPDIRPGSTLIIYPKNYPEDVQKLIDLNDWDDVADIPISWVTTTNMADKNDADKGLSLGSKGTCPRNLHALDETTLRELFIHNLDFTAIPNRTFLKKLIHFAADEREKERLHELISTDNTQEFWDYTARPRRSILEVLQDFPSVKIPLEYVLDLFPVIRGREFSIANGGILLNNTEEHILNVELIVALVEYKTIIRRPREGLCSRYLKRLPPDTDLAVGFKPGNGPPCDEVEARRPLIAIATGTGIAPVRSLIWERQMYRALGPQLLFFGCRNRKADYYYENEWEDLGEVIAVIPAFSRDPDAVEPEVCDPYKDDSAATVPGAKSSTGFQPPNAETTGLISYDYDRGKMYVQHLVRKHAVKVCDLMREDPIIVLCGNSGRMPISVRRALLDAMVIGGLADDLKAAEARFSKMAFWQETW</sequence>
<evidence type="ECO:0000256" key="4">
    <source>
        <dbReference type="ARBA" id="ARBA00022643"/>
    </source>
</evidence>
<accession>R8BQF4</accession>
<proteinExistence type="predicted"/>
<dbReference type="Pfam" id="PF00175">
    <property type="entry name" value="NAD_binding_1"/>
    <property type="match status" value="1"/>
</dbReference>
<keyword evidence="6" id="KW-0521">NADP</keyword>
<dbReference type="GeneID" id="19323295"/>
<dbReference type="SUPFAM" id="SSF52343">
    <property type="entry name" value="Ferredoxin reductase-like, C-terminal NADP-linked domain"/>
    <property type="match status" value="1"/>
</dbReference>
<dbReference type="Gene3D" id="3.40.50.80">
    <property type="entry name" value="Nucleotide-binding domain of ferredoxin-NADP reductase (FNR) module"/>
    <property type="match status" value="1"/>
</dbReference>
<keyword evidence="3" id="KW-0285">Flavoprotein</keyword>
<dbReference type="eggNOG" id="KOG1159">
    <property type="taxonomic scope" value="Eukaryota"/>
</dbReference>
<dbReference type="GO" id="GO:0016491">
    <property type="term" value="F:oxidoreductase activity"/>
    <property type="evidence" value="ECO:0007669"/>
    <property type="project" value="UniProtKB-KW"/>
</dbReference>
<dbReference type="PANTHER" id="PTHR19384">
    <property type="entry name" value="NITRIC OXIDE SYNTHASE-RELATED"/>
    <property type="match status" value="1"/>
</dbReference>
<dbReference type="InterPro" id="IPR001709">
    <property type="entry name" value="Flavoprot_Pyr_Nucl_cyt_Rdtase"/>
</dbReference>
<keyword evidence="4" id="KW-0288">FMN</keyword>
<evidence type="ECO:0000313" key="10">
    <source>
        <dbReference type="EMBL" id="EOO01515.1"/>
    </source>
</evidence>
<dbReference type="PANTHER" id="PTHR19384:SF10">
    <property type="entry name" value="NADPH-DEPENDENT DIFLAVIN OXIDOREDUCTASE 1"/>
    <property type="match status" value="1"/>
</dbReference>
<dbReference type="PRINTS" id="PR00369">
    <property type="entry name" value="FLAVODOXIN"/>
</dbReference>
<evidence type="ECO:0000256" key="6">
    <source>
        <dbReference type="ARBA" id="ARBA00022857"/>
    </source>
</evidence>
<organism evidence="10 11">
    <name type="scientific">Phaeoacremonium minimum (strain UCR-PA7)</name>
    <name type="common">Esca disease fungus</name>
    <name type="synonym">Togninia minima</name>
    <dbReference type="NCBI Taxonomy" id="1286976"/>
    <lineage>
        <taxon>Eukaryota</taxon>
        <taxon>Fungi</taxon>
        <taxon>Dikarya</taxon>
        <taxon>Ascomycota</taxon>
        <taxon>Pezizomycotina</taxon>
        <taxon>Sordariomycetes</taxon>
        <taxon>Sordariomycetidae</taxon>
        <taxon>Togniniales</taxon>
        <taxon>Togniniaceae</taxon>
        <taxon>Phaeoacremonium</taxon>
    </lineage>
</organism>
<dbReference type="GO" id="GO:0010181">
    <property type="term" value="F:FMN binding"/>
    <property type="evidence" value="ECO:0007669"/>
    <property type="project" value="InterPro"/>
</dbReference>
<evidence type="ECO:0000256" key="3">
    <source>
        <dbReference type="ARBA" id="ARBA00022630"/>
    </source>
</evidence>
<dbReference type="InterPro" id="IPR001433">
    <property type="entry name" value="OxRdtase_FAD/NAD-bd"/>
</dbReference>
<comment type="cofactor">
    <cofactor evidence="1">
        <name>FMN</name>
        <dbReference type="ChEBI" id="CHEBI:58210"/>
    </cofactor>
</comment>
<dbReference type="Pfam" id="PF00667">
    <property type="entry name" value="FAD_binding_1"/>
    <property type="match status" value="1"/>
</dbReference>
<dbReference type="AlphaFoldDB" id="R8BQF4"/>
<comment type="cofactor">
    <cofactor evidence="2">
        <name>FAD</name>
        <dbReference type="ChEBI" id="CHEBI:57692"/>
    </cofactor>
</comment>
<feature type="domain" description="Flavodoxin-like" evidence="8">
    <location>
        <begin position="19"/>
        <end position="171"/>
    </location>
</feature>
<dbReference type="PROSITE" id="PS50902">
    <property type="entry name" value="FLAVODOXIN_LIKE"/>
    <property type="match status" value="1"/>
</dbReference>
<dbReference type="SUPFAM" id="SSF63380">
    <property type="entry name" value="Riboflavin synthase domain-like"/>
    <property type="match status" value="1"/>
</dbReference>
<dbReference type="InterPro" id="IPR008254">
    <property type="entry name" value="Flavodoxin/NO_synth"/>
</dbReference>
<dbReference type="SUPFAM" id="SSF52218">
    <property type="entry name" value="Flavoproteins"/>
    <property type="match status" value="1"/>
</dbReference>
<dbReference type="GO" id="GO:0050660">
    <property type="term" value="F:flavin adenine dinucleotide binding"/>
    <property type="evidence" value="ECO:0007669"/>
    <property type="project" value="TreeGrafter"/>
</dbReference>
<dbReference type="PRINTS" id="PR00371">
    <property type="entry name" value="FPNCR"/>
</dbReference>